<evidence type="ECO:0000313" key="1">
    <source>
        <dbReference type="EMBL" id="EEX75981.1"/>
    </source>
</evidence>
<dbReference type="EMBL" id="ACKP02000055">
    <property type="protein sequence ID" value="EEX75981.1"/>
    <property type="molecule type" value="Genomic_DNA"/>
</dbReference>
<proteinExistence type="predicted"/>
<accession>C9LYN1</accession>
<reference evidence="1 2" key="1">
    <citation type="submission" date="2009-09" db="EMBL/GenBank/DDBJ databases">
        <authorList>
            <person name="Weinstock G."/>
            <person name="Sodergren E."/>
            <person name="Clifton S."/>
            <person name="Fulton L."/>
            <person name="Fulton B."/>
            <person name="Courtney L."/>
            <person name="Fronick C."/>
            <person name="Harrison M."/>
            <person name="Strong C."/>
            <person name="Farmer C."/>
            <person name="Delahaunty K."/>
            <person name="Markovic C."/>
            <person name="Hall O."/>
            <person name="Minx P."/>
            <person name="Tomlinson C."/>
            <person name="Mitreva M."/>
            <person name="Nelson J."/>
            <person name="Hou S."/>
            <person name="Wollam A."/>
            <person name="Pepin K.H."/>
            <person name="Johnson M."/>
            <person name="Bhonagiri V."/>
            <person name="Nash W.E."/>
            <person name="Warren W."/>
            <person name="Chinwalla A."/>
            <person name="Mardis E.R."/>
            <person name="Wilson R.K."/>
        </authorList>
    </citation>
    <scope>NUCLEOTIDE SEQUENCE [LARGE SCALE GENOMIC DNA]</scope>
    <source>
        <strain evidence="2">ATCC 35185 / DSM 20758 / VPI D19B-28</strain>
    </source>
</reference>
<dbReference type="AlphaFoldDB" id="C9LYN1"/>
<dbReference type="PROSITE" id="PS51257">
    <property type="entry name" value="PROKAR_LIPOPROTEIN"/>
    <property type="match status" value="1"/>
</dbReference>
<name>C9LYN1_SELS3</name>
<organism evidence="1 2">
    <name type="scientific">Selenomonas sputigena (strain ATCC 35185 / DSM 20758 / CCUG 44933 / VPI D19B-28)</name>
    <dbReference type="NCBI Taxonomy" id="546271"/>
    <lineage>
        <taxon>Bacteria</taxon>
        <taxon>Bacillati</taxon>
        <taxon>Bacillota</taxon>
        <taxon>Negativicutes</taxon>
        <taxon>Selenomonadales</taxon>
        <taxon>Selenomonadaceae</taxon>
        <taxon>Selenomonas</taxon>
    </lineage>
</organism>
<dbReference type="Proteomes" id="UP000003505">
    <property type="component" value="Unassembled WGS sequence"/>
</dbReference>
<evidence type="ECO:0000313" key="2">
    <source>
        <dbReference type="Proteomes" id="UP000003505"/>
    </source>
</evidence>
<comment type="caution">
    <text evidence="1">The sequence shown here is derived from an EMBL/GenBank/DDBJ whole genome shotgun (WGS) entry which is preliminary data.</text>
</comment>
<sequence>MEENRLSPVTGAIIACDATQRNKKGAVRRRRPSCCVLRSRIYIRHTMLFEQRQYCLNLC</sequence>
<gene>
    <name evidence="1" type="ORF">SELSPUOL_02592</name>
</gene>
<protein>
    <submittedName>
        <fullName evidence="1">Uncharacterized protein</fullName>
    </submittedName>
</protein>